<gene>
    <name evidence="1" type="ORF">DPMN_001397</name>
</gene>
<name>A0A9D4MKU7_DREPO</name>
<organism evidence="1 2">
    <name type="scientific">Dreissena polymorpha</name>
    <name type="common">Zebra mussel</name>
    <name type="synonym">Mytilus polymorpha</name>
    <dbReference type="NCBI Taxonomy" id="45954"/>
    <lineage>
        <taxon>Eukaryota</taxon>
        <taxon>Metazoa</taxon>
        <taxon>Spiralia</taxon>
        <taxon>Lophotrochozoa</taxon>
        <taxon>Mollusca</taxon>
        <taxon>Bivalvia</taxon>
        <taxon>Autobranchia</taxon>
        <taxon>Heteroconchia</taxon>
        <taxon>Euheterodonta</taxon>
        <taxon>Imparidentia</taxon>
        <taxon>Neoheterodontei</taxon>
        <taxon>Myida</taxon>
        <taxon>Dreissenoidea</taxon>
        <taxon>Dreissenidae</taxon>
        <taxon>Dreissena</taxon>
    </lineage>
</organism>
<evidence type="ECO:0000313" key="1">
    <source>
        <dbReference type="EMBL" id="KAH3877524.1"/>
    </source>
</evidence>
<proteinExistence type="predicted"/>
<dbReference type="EMBL" id="JAIWYP010000001">
    <property type="protein sequence ID" value="KAH3877524.1"/>
    <property type="molecule type" value="Genomic_DNA"/>
</dbReference>
<protein>
    <submittedName>
        <fullName evidence="1">Uncharacterized protein</fullName>
    </submittedName>
</protein>
<dbReference type="AlphaFoldDB" id="A0A9D4MKU7"/>
<reference evidence="1" key="1">
    <citation type="journal article" date="2019" name="bioRxiv">
        <title>The Genome of the Zebra Mussel, Dreissena polymorpha: A Resource for Invasive Species Research.</title>
        <authorList>
            <person name="McCartney M.A."/>
            <person name="Auch B."/>
            <person name="Kono T."/>
            <person name="Mallez S."/>
            <person name="Zhang Y."/>
            <person name="Obille A."/>
            <person name="Becker A."/>
            <person name="Abrahante J.E."/>
            <person name="Garbe J."/>
            <person name="Badalamenti J.P."/>
            <person name="Herman A."/>
            <person name="Mangelson H."/>
            <person name="Liachko I."/>
            <person name="Sullivan S."/>
            <person name="Sone E.D."/>
            <person name="Koren S."/>
            <person name="Silverstein K.A.T."/>
            <person name="Beckman K.B."/>
            <person name="Gohl D.M."/>
        </authorList>
    </citation>
    <scope>NUCLEOTIDE SEQUENCE</scope>
    <source>
        <strain evidence="1">Duluth1</strain>
        <tissue evidence="1">Whole animal</tissue>
    </source>
</reference>
<sequence length="114" mass="12758">MIQYISTDGRVVLALVFDSRASRKTAFANSEDPDETPHDAASHLGLRCLLKGISETTFIKTKGYVSRYCQHFCKASVLGGLECLRGPIARDGRVICLSWLSKKELARENRLVLW</sequence>
<dbReference type="Proteomes" id="UP000828390">
    <property type="component" value="Unassembled WGS sequence"/>
</dbReference>
<comment type="caution">
    <text evidence="1">The sequence shown here is derived from an EMBL/GenBank/DDBJ whole genome shotgun (WGS) entry which is preliminary data.</text>
</comment>
<reference evidence="1" key="2">
    <citation type="submission" date="2020-11" db="EMBL/GenBank/DDBJ databases">
        <authorList>
            <person name="McCartney M.A."/>
            <person name="Auch B."/>
            <person name="Kono T."/>
            <person name="Mallez S."/>
            <person name="Becker A."/>
            <person name="Gohl D.M."/>
            <person name="Silverstein K.A.T."/>
            <person name="Koren S."/>
            <person name="Bechman K.B."/>
            <person name="Herman A."/>
            <person name="Abrahante J.E."/>
            <person name="Garbe J."/>
        </authorList>
    </citation>
    <scope>NUCLEOTIDE SEQUENCE</scope>
    <source>
        <strain evidence="1">Duluth1</strain>
        <tissue evidence="1">Whole animal</tissue>
    </source>
</reference>
<evidence type="ECO:0000313" key="2">
    <source>
        <dbReference type="Proteomes" id="UP000828390"/>
    </source>
</evidence>
<keyword evidence="2" id="KW-1185">Reference proteome</keyword>
<accession>A0A9D4MKU7</accession>